<gene>
    <name evidence="2" type="ORF">EVAR_49652_1</name>
</gene>
<evidence type="ECO:0000313" key="2">
    <source>
        <dbReference type="EMBL" id="GBP72087.1"/>
    </source>
</evidence>
<sequence length="84" mass="9291">MAYTEHTYDAEHEAEPQIPTTRTRPIDIISQGGARAAAAIFHITQLEPRRSRSIVSDKPPLRGRQMSPRNNIMSAGSHIRGDGV</sequence>
<feature type="region of interest" description="Disordered" evidence="1">
    <location>
        <begin position="1"/>
        <end position="23"/>
    </location>
</feature>
<comment type="caution">
    <text evidence="2">The sequence shown here is derived from an EMBL/GenBank/DDBJ whole genome shotgun (WGS) entry which is preliminary data.</text>
</comment>
<feature type="region of interest" description="Disordered" evidence="1">
    <location>
        <begin position="50"/>
        <end position="84"/>
    </location>
</feature>
<protein>
    <submittedName>
        <fullName evidence="2">Uncharacterized protein</fullName>
    </submittedName>
</protein>
<accession>A0A4C1YC95</accession>
<evidence type="ECO:0000256" key="1">
    <source>
        <dbReference type="SAM" id="MobiDB-lite"/>
    </source>
</evidence>
<dbReference type="AlphaFoldDB" id="A0A4C1YC95"/>
<proteinExistence type="predicted"/>
<name>A0A4C1YC95_EUMVA</name>
<organism evidence="2 3">
    <name type="scientific">Eumeta variegata</name>
    <name type="common">Bagworm moth</name>
    <name type="synonym">Eumeta japonica</name>
    <dbReference type="NCBI Taxonomy" id="151549"/>
    <lineage>
        <taxon>Eukaryota</taxon>
        <taxon>Metazoa</taxon>
        <taxon>Ecdysozoa</taxon>
        <taxon>Arthropoda</taxon>
        <taxon>Hexapoda</taxon>
        <taxon>Insecta</taxon>
        <taxon>Pterygota</taxon>
        <taxon>Neoptera</taxon>
        <taxon>Endopterygota</taxon>
        <taxon>Lepidoptera</taxon>
        <taxon>Glossata</taxon>
        <taxon>Ditrysia</taxon>
        <taxon>Tineoidea</taxon>
        <taxon>Psychidae</taxon>
        <taxon>Oiketicinae</taxon>
        <taxon>Eumeta</taxon>
    </lineage>
</organism>
<dbReference type="Proteomes" id="UP000299102">
    <property type="component" value="Unassembled WGS sequence"/>
</dbReference>
<feature type="compositionally biased region" description="Basic and acidic residues" evidence="1">
    <location>
        <begin position="1"/>
        <end position="15"/>
    </location>
</feature>
<keyword evidence="3" id="KW-1185">Reference proteome</keyword>
<reference evidence="2 3" key="1">
    <citation type="journal article" date="2019" name="Commun. Biol.">
        <title>The bagworm genome reveals a unique fibroin gene that provides high tensile strength.</title>
        <authorList>
            <person name="Kono N."/>
            <person name="Nakamura H."/>
            <person name="Ohtoshi R."/>
            <person name="Tomita M."/>
            <person name="Numata K."/>
            <person name="Arakawa K."/>
        </authorList>
    </citation>
    <scope>NUCLEOTIDE SEQUENCE [LARGE SCALE GENOMIC DNA]</scope>
</reference>
<evidence type="ECO:0000313" key="3">
    <source>
        <dbReference type="Proteomes" id="UP000299102"/>
    </source>
</evidence>
<dbReference type="EMBL" id="BGZK01001132">
    <property type="protein sequence ID" value="GBP72087.1"/>
    <property type="molecule type" value="Genomic_DNA"/>
</dbReference>